<dbReference type="EMBL" id="CADEPI010000347">
    <property type="protein sequence ID" value="CAB3384387.1"/>
    <property type="molecule type" value="Genomic_DNA"/>
</dbReference>
<organism evidence="2 3">
    <name type="scientific">Cloeon dipterum</name>
    <dbReference type="NCBI Taxonomy" id="197152"/>
    <lineage>
        <taxon>Eukaryota</taxon>
        <taxon>Metazoa</taxon>
        <taxon>Ecdysozoa</taxon>
        <taxon>Arthropoda</taxon>
        <taxon>Hexapoda</taxon>
        <taxon>Insecta</taxon>
        <taxon>Pterygota</taxon>
        <taxon>Palaeoptera</taxon>
        <taxon>Ephemeroptera</taxon>
        <taxon>Pisciforma</taxon>
        <taxon>Baetidae</taxon>
        <taxon>Cloeon</taxon>
    </lineage>
</organism>
<evidence type="ECO:0000256" key="1">
    <source>
        <dbReference type="SAM" id="SignalP"/>
    </source>
</evidence>
<feature type="signal peptide" evidence="1">
    <location>
        <begin position="1"/>
        <end position="22"/>
    </location>
</feature>
<evidence type="ECO:0008006" key="4">
    <source>
        <dbReference type="Google" id="ProtNLM"/>
    </source>
</evidence>
<reference evidence="2 3" key="1">
    <citation type="submission" date="2020-04" db="EMBL/GenBank/DDBJ databases">
        <authorList>
            <person name="Alioto T."/>
            <person name="Alioto T."/>
            <person name="Gomez Garrido J."/>
        </authorList>
    </citation>
    <scope>NUCLEOTIDE SEQUENCE [LARGE SCALE GENOMIC DNA]</scope>
</reference>
<dbReference type="Proteomes" id="UP000494165">
    <property type="component" value="Unassembled WGS sequence"/>
</dbReference>
<protein>
    <recommendedName>
        <fullName evidence="4">Sushi domain-containing protein</fullName>
    </recommendedName>
</protein>
<keyword evidence="3" id="KW-1185">Reference proteome</keyword>
<sequence>MAISRLFVIISVAVLIVNAVGASNTATSKPGAAGKPPSVKEECNASAKFCLMPLEVLNLTFFLNSTTLKPCEGGFESDSKAEYVCRFDKSITFNSNCTDGKWNPNVLEPTATITLPPCNAGSDFVAGSIWLVLSAILFINM</sequence>
<evidence type="ECO:0000313" key="2">
    <source>
        <dbReference type="EMBL" id="CAB3384387.1"/>
    </source>
</evidence>
<keyword evidence="1" id="KW-0732">Signal</keyword>
<feature type="chain" id="PRO_5035855447" description="Sushi domain-containing protein" evidence="1">
    <location>
        <begin position="23"/>
        <end position="141"/>
    </location>
</feature>
<accession>A0A8S1DQH7</accession>
<dbReference type="AlphaFoldDB" id="A0A8S1DQH7"/>
<comment type="caution">
    <text evidence="2">The sequence shown here is derived from an EMBL/GenBank/DDBJ whole genome shotgun (WGS) entry which is preliminary data.</text>
</comment>
<name>A0A8S1DQH7_9INSE</name>
<gene>
    <name evidence="2" type="ORF">CLODIP_2_CD01249</name>
</gene>
<evidence type="ECO:0000313" key="3">
    <source>
        <dbReference type="Proteomes" id="UP000494165"/>
    </source>
</evidence>
<proteinExistence type="predicted"/>